<organism evidence="2 3">
    <name type="scientific">Archangium gephyra</name>
    <dbReference type="NCBI Taxonomy" id="48"/>
    <lineage>
        <taxon>Bacteria</taxon>
        <taxon>Pseudomonadati</taxon>
        <taxon>Myxococcota</taxon>
        <taxon>Myxococcia</taxon>
        <taxon>Myxococcales</taxon>
        <taxon>Cystobacterineae</taxon>
        <taxon>Archangiaceae</taxon>
        <taxon>Archangium</taxon>
    </lineage>
</organism>
<accession>A0A2W5SWA5</accession>
<proteinExistence type="predicted"/>
<reference evidence="2 3" key="1">
    <citation type="submission" date="2017-08" db="EMBL/GenBank/DDBJ databases">
        <title>Infants hospitalized years apart are colonized by the same room-sourced microbial strains.</title>
        <authorList>
            <person name="Brooks B."/>
            <person name="Olm M.R."/>
            <person name="Firek B.A."/>
            <person name="Baker R."/>
            <person name="Thomas B.C."/>
            <person name="Morowitz M.J."/>
            <person name="Banfield J.F."/>
        </authorList>
    </citation>
    <scope>NUCLEOTIDE SEQUENCE [LARGE SCALE GENOMIC DNA]</scope>
    <source>
        <strain evidence="2">S2_003_000_R2_14</strain>
    </source>
</reference>
<evidence type="ECO:0000313" key="3">
    <source>
        <dbReference type="Proteomes" id="UP000249061"/>
    </source>
</evidence>
<feature type="region of interest" description="Disordered" evidence="1">
    <location>
        <begin position="503"/>
        <end position="524"/>
    </location>
</feature>
<dbReference type="EMBL" id="QFQP01000034">
    <property type="protein sequence ID" value="PZR07082.1"/>
    <property type="molecule type" value="Genomic_DNA"/>
</dbReference>
<sequence length="985" mass="104735">MRTISATAAAARAAGVQADFVRVLVKDAGGTWRDLTTYAGANAVKTVAWAESVSEPHRTADVTLVREFFKLSFSPWISASAINKGFVHTASSDALLQLNREFRIEAAVVPVGREPGAGDWLEVFRGRIDTIDPAGDALKFGGRDLAGRLADQQIKKELVYSLAVHSGTTPALRPWEAGMTVVVGEYVLPASRGDDDPGQGKFYRCTTAGTTANAEPTWPTSGTVADGTAVWTYIGATQALGRPVEQVIQTILDTSRAAGDAAVTLYTPASPGWAVKEFLQGRDKTLNAVRALAQQIGWDVRMRWDPGTSAFRLTLYEPERTKTLADAAFTAPQYKMASKFETTLENIRNAWTIKFSDASDLWPDGSPKRKEVTVTNPTSIAKYGELWAEIAEGSASNIDSVTEATKMVNAALSDCSEPTADFSVELTGGFPWTETGDLYSFDADGRVFDSTQKMAVTKFAQNFEAGTAKLRTTLDLRGKPSLGALVWIAVLIDNPIYTAIGGASGNGNQRVPPMSHYPGTKTVRPVPVSVPGGIEIRLEDSTVDRARQLMEYEVHVSDSGSLTFPPTSSTLQAVTKGDRVTVAGRGGGLPLVARVVPRSVRNGRVVRGQPSKGVSANTGRVTADLLDSLAVLGGPLNSGFEDYPTTARPPSHWSSSEWGSADITVDSDTTVGRYVKFIGKAGMTSDVFGIGDAPLAALVGWLRCTEPGDNLELRVLWYSDAGTTLLSTTTLVVTPTFATINTWSRYSTVLTPPAGANFARVAAVRDTIVSSAWWGIGSLELQAFSRATLTVLQTGFPSPMRIAGANQWDLVNTDGDWSLGNSSHRIVIGNALGGGGAGAAGIAVKSSTGLNQLTLGAGLTSTQQQAITIVSGITAIAQSPWVAPTFQNSFSNYSGTHQPCGYYKDSCGTVHLRGLIQRPAGALTLAAIFTLPSGFRSQKETLFTVFASGGYCYIRVNANGTVDCSGGVAGWNTYFSLDVIKFDTR</sequence>
<comment type="caution">
    <text evidence="2">The sequence shown here is derived from an EMBL/GenBank/DDBJ whole genome shotgun (WGS) entry which is preliminary data.</text>
</comment>
<evidence type="ECO:0000313" key="2">
    <source>
        <dbReference type="EMBL" id="PZR07082.1"/>
    </source>
</evidence>
<name>A0A2W5SWA5_9BACT</name>
<dbReference type="AlphaFoldDB" id="A0A2W5SWA5"/>
<protein>
    <submittedName>
        <fullName evidence="2">Uncharacterized protein</fullName>
    </submittedName>
</protein>
<dbReference type="Proteomes" id="UP000249061">
    <property type="component" value="Unassembled WGS sequence"/>
</dbReference>
<gene>
    <name evidence="2" type="ORF">DI536_28925</name>
</gene>
<evidence type="ECO:0000256" key="1">
    <source>
        <dbReference type="SAM" id="MobiDB-lite"/>
    </source>
</evidence>